<dbReference type="EMBL" id="OUUW01000011">
    <property type="protein sequence ID" value="SPP86807.1"/>
    <property type="molecule type" value="Genomic_DNA"/>
</dbReference>
<dbReference type="InterPro" id="IPR036872">
    <property type="entry name" value="CH_dom_sf"/>
</dbReference>
<dbReference type="InterPro" id="IPR010441">
    <property type="entry name" value="CH_2"/>
</dbReference>
<reference evidence="3" key="1">
    <citation type="submission" date="2018-01" db="EMBL/GenBank/DDBJ databases">
        <authorList>
            <person name="Alioto T."/>
            <person name="Alioto T."/>
        </authorList>
    </citation>
    <scope>NUCLEOTIDE SEQUENCE [LARGE SCALE GENOMIC DNA]</scope>
</reference>
<protein>
    <submittedName>
        <fullName evidence="2">Blast:Sperm flagellar protein 1</fullName>
    </submittedName>
</protein>
<dbReference type="Pfam" id="PF06294">
    <property type="entry name" value="CH_2"/>
    <property type="match status" value="1"/>
</dbReference>
<evidence type="ECO:0000313" key="3">
    <source>
        <dbReference type="Proteomes" id="UP000268350"/>
    </source>
</evidence>
<keyword evidence="3" id="KW-1185">Reference proteome</keyword>
<sequence>MKKKLSQRGKMPKFRVLDEGDRLVLTSWLKEQNIELNHRTRHELRDAVPVAKIVKRIHPELVDLQAYTPRCSQKLMLDNWKIFNDRVLKKLHLSLSHAALQRLAVGQSCAIESVLYKLMTTEFNLKPGEGKLNLARDNEP</sequence>
<dbReference type="GO" id="GO:0005737">
    <property type="term" value="C:cytoplasm"/>
    <property type="evidence" value="ECO:0007669"/>
    <property type="project" value="UniProtKB-ARBA"/>
</dbReference>
<dbReference type="Gene3D" id="1.10.418.10">
    <property type="entry name" value="Calponin-like domain"/>
    <property type="match status" value="1"/>
</dbReference>
<accession>A0A3B0JXK6</accession>
<dbReference type="Proteomes" id="UP000268350">
    <property type="component" value="Unassembled WGS sequence"/>
</dbReference>
<keyword evidence="2" id="KW-0969">Cilium</keyword>
<organism evidence="2 3">
    <name type="scientific">Drosophila guanche</name>
    <name type="common">Fruit fly</name>
    <dbReference type="NCBI Taxonomy" id="7266"/>
    <lineage>
        <taxon>Eukaryota</taxon>
        <taxon>Metazoa</taxon>
        <taxon>Ecdysozoa</taxon>
        <taxon>Arthropoda</taxon>
        <taxon>Hexapoda</taxon>
        <taxon>Insecta</taxon>
        <taxon>Pterygota</taxon>
        <taxon>Neoptera</taxon>
        <taxon>Endopterygota</taxon>
        <taxon>Diptera</taxon>
        <taxon>Brachycera</taxon>
        <taxon>Muscomorpha</taxon>
        <taxon>Ephydroidea</taxon>
        <taxon>Drosophilidae</taxon>
        <taxon>Drosophila</taxon>
        <taxon>Sophophora</taxon>
    </lineage>
</organism>
<dbReference type="STRING" id="7266.A0A3B0JXK6"/>
<name>A0A3B0JXK6_DROGU</name>
<evidence type="ECO:0000313" key="2">
    <source>
        <dbReference type="EMBL" id="SPP86807.1"/>
    </source>
</evidence>
<dbReference type="OrthoDB" id="193300at2759"/>
<gene>
    <name evidence="2" type="ORF">DGUA_6G009084</name>
</gene>
<keyword evidence="2" id="KW-0966">Cell projection</keyword>
<proteinExistence type="predicted"/>
<keyword evidence="2" id="KW-0282">Flagellum</keyword>
<feature type="domain" description="CH-like" evidence="1">
    <location>
        <begin position="26"/>
        <end position="120"/>
    </location>
</feature>
<evidence type="ECO:0000259" key="1">
    <source>
        <dbReference type="Pfam" id="PF06294"/>
    </source>
</evidence>
<dbReference type="AlphaFoldDB" id="A0A3B0JXK6"/>